<evidence type="ECO:0000256" key="1">
    <source>
        <dbReference type="ARBA" id="ARBA00004141"/>
    </source>
</evidence>
<feature type="transmembrane region" description="Helical" evidence="7">
    <location>
        <begin position="435"/>
        <end position="459"/>
    </location>
</feature>
<keyword evidence="4 7" id="KW-1133">Transmembrane helix</keyword>
<dbReference type="GO" id="GO:0022857">
    <property type="term" value="F:transmembrane transporter activity"/>
    <property type="evidence" value="ECO:0007669"/>
    <property type="project" value="InterPro"/>
</dbReference>
<feature type="transmembrane region" description="Helical" evidence="7">
    <location>
        <begin position="86"/>
        <end position="106"/>
    </location>
</feature>
<evidence type="ECO:0000256" key="7">
    <source>
        <dbReference type="SAM" id="Phobius"/>
    </source>
</evidence>
<evidence type="ECO:0000256" key="3">
    <source>
        <dbReference type="ARBA" id="ARBA00022692"/>
    </source>
</evidence>
<dbReference type="InterPro" id="IPR002293">
    <property type="entry name" value="AA/rel_permease1"/>
</dbReference>
<feature type="transmembrane region" description="Helical" evidence="7">
    <location>
        <begin position="158"/>
        <end position="182"/>
    </location>
</feature>
<keyword evidence="3 7" id="KW-0812">Transmembrane</keyword>
<feature type="transmembrane region" description="Helical" evidence="7">
    <location>
        <begin position="55"/>
        <end position="80"/>
    </location>
</feature>
<feature type="transmembrane region" description="Helical" evidence="7">
    <location>
        <begin position="410"/>
        <end position="428"/>
    </location>
</feature>
<feature type="transmembrane region" description="Helical" evidence="7">
    <location>
        <begin position="265"/>
        <end position="288"/>
    </location>
</feature>
<evidence type="ECO:0000256" key="5">
    <source>
        <dbReference type="ARBA" id="ARBA00023136"/>
    </source>
</evidence>
<proteinExistence type="predicted"/>
<evidence type="ECO:0000256" key="2">
    <source>
        <dbReference type="ARBA" id="ARBA00022448"/>
    </source>
</evidence>
<organism evidence="8 9">
    <name type="scientific">Recurvomyces mirabilis</name>
    <dbReference type="NCBI Taxonomy" id="574656"/>
    <lineage>
        <taxon>Eukaryota</taxon>
        <taxon>Fungi</taxon>
        <taxon>Dikarya</taxon>
        <taxon>Ascomycota</taxon>
        <taxon>Pezizomycotina</taxon>
        <taxon>Dothideomycetes</taxon>
        <taxon>Dothideomycetidae</taxon>
        <taxon>Mycosphaerellales</taxon>
        <taxon>Teratosphaeriaceae</taxon>
        <taxon>Recurvomyces</taxon>
    </lineage>
</organism>
<sequence length="514" mass="55086">MARHHIKKNGVEMRADAVADGSPMRDGDMAGSSQDHADMQRLGKRQELKRNFHSISILGLTCVIMSTWMGILSTSTFSLINGGRAGTIWMFLATWILTIPVVASMAEMASMVPTAGGQYHWARFLNPQAHRSAPLTTSKVSEFAPPSMQKFLSSISGWLSALGWQAFIASAAFQSAATILTVAAMNFPSYTPQVWQITLLTMGVGVFAISVNAFGAKRLPLFEGAILFFYIIGFFVICIPLWVLAPKAPLSAVFGDFENYGGWSSLGGGVIVGQMAASAAFIGVDSAVHMSEEVKDASITVPRMMMGTILLNGVTGFIMVITYVLSIQLVEDQILGTTSPFPFIGVFATATNSTAGGIGMTVSIIVMTLSMTINATAAASRQAWSFARDDGLPFSRSWFTKVVSINSTPLPLNAMITSLCILVVVALLNFGDSEIFNSIIGLMTGAVGLTYAISIGSVLWRRLYGAPLPCSVTPVQMNWGIAMFGGVAVICVVNYLVHARKVYQGPVVKIMKDF</sequence>
<feature type="transmembrane region" description="Helical" evidence="7">
    <location>
        <begin position="226"/>
        <end position="245"/>
    </location>
</feature>
<dbReference type="Pfam" id="PF13520">
    <property type="entry name" value="AA_permease_2"/>
    <property type="match status" value="1"/>
</dbReference>
<dbReference type="PANTHER" id="PTHR45649:SF14">
    <property type="entry name" value="GABA PERMEASE"/>
    <property type="match status" value="1"/>
</dbReference>
<reference evidence="8" key="1">
    <citation type="submission" date="2023-07" db="EMBL/GenBank/DDBJ databases">
        <title>Black Yeasts Isolated from many extreme environments.</title>
        <authorList>
            <person name="Coleine C."/>
            <person name="Stajich J.E."/>
            <person name="Selbmann L."/>
        </authorList>
    </citation>
    <scope>NUCLEOTIDE SEQUENCE</scope>
    <source>
        <strain evidence="8">CCFEE 5485</strain>
    </source>
</reference>
<evidence type="ECO:0000313" key="9">
    <source>
        <dbReference type="Proteomes" id="UP001274830"/>
    </source>
</evidence>
<comment type="caution">
    <text evidence="8">The sequence shown here is derived from an EMBL/GenBank/DDBJ whole genome shotgun (WGS) entry which is preliminary data.</text>
</comment>
<evidence type="ECO:0000256" key="6">
    <source>
        <dbReference type="SAM" id="MobiDB-lite"/>
    </source>
</evidence>
<feature type="transmembrane region" description="Helical" evidence="7">
    <location>
        <begin position="479"/>
        <end position="497"/>
    </location>
</feature>
<feature type="transmembrane region" description="Helical" evidence="7">
    <location>
        <begin position="309"/>
        <end position="330"/>
    </location>
</feature>
<keyword evidence="5 7" id="KW-0472">Membrane</keyword>
<gene>
    <name evidence="8" type="ORF">LTR78_001489</name>
</gene>
<dbReference type="Proteomes" id="UP001274830">
    <property type="component" value="Unassembled WGS sequence"/>
</dbReference>
<keyword evidence="9" id="KW-1185">Reference proteome</keyword>
<evidence type="ECO:0000256" key="4">
    <source>
        <dbReference type="ARBA" id="ARBA00022989"/>
    </source>
</evidence>
<comment type="subcellular location">
    <subcellularLocation>
        <location evidence="1">Membrane</location>
        <topology evidence="1">Multi-pass membrane protein</topology>
    </subcellularLocation>
</comment>
<dbReference type="EMBL" id="JAUTXT010000003">
    <property type="protein sequence ID" value="KAK3679036.1"/>
    <property type="molecule type" value="Genomic_DNA"/>
</dbReference>
<protein>
    <submittedName>
        <fullName evidence="8">Uncharacterized protein</fullName>
    </submittedName>
</protein>
<dbReference type="PIRSF" id="PIRSF006060">
    <property type="entry name" value="AA_transporter"/>
    <property type="match status" value="1"/>
</dbReference>
<dbReference type="Gene3D" id="1.20.1740.10">
    <property type="entry name" value="Amino acid/polyamine transporter I"/>
    <property type="match status" value="1"/>
</dbReference>
<feature type="compositionally biased region" description="Basic and acidic residues" evidence="6">
    <location>
        <begin position="18"/>
        <end position="28"/>
    </location>
</feature>
<feature type="transmembrane region" description="Helical" evidence="7">
    <location>
        <begin position="194"/>
        <end position="214"/>
    </location>
</feature>
<dbReference type="AlphaFoldDB" id="A0AAE1C5K8"/>
<evidence type="ECO:0000313" key="8">
    <source>
        <dbReference type="EMBL" id="KAK3679036.1"/>
    </source>
</evidence>
<dbReference type="PANTHER" id="PTHR45649">
    <property type="entry name" value="AMINO-ACID PERMEASE BAT1"/>
    <property type="match status" value="1"/>
</dbReference>
<keyword evidence="2" id="KW-0813">Transport</keyword>
<feature type="region of interest" description="Disordered" evidence="6">
    <location>
        <begin position="18"/>
        <end position="37"/>
    </location>
</feature>
<accession>A0AAE1C5K8</accession>
<dbReference type="GO" id="GO:0016020">
    <property type="term" value="C:membrane"/>
    <property type="evidence" value="ECO:0007669"/>
    <property type="project" value="UniProtKB-SubCell"/>
</dbReference>
<name>A0AAE1C5K8_9PEZI</name>